<protein>
    <submittedName>
        <fullName evidence="1">Uncharacterized protein</fullName>
    </submittedName>
</protein>
<proteinExistence type="predicted"/>
<evidence type="ECO:0000313" key="2">
    <source>
        <dbReference type="Proteomes" id="UP000584867"/>
    </source>
</evidence>
<comment type="caution">
    <text evidence="1">The sequence shown here is derived from an EMBL/GenBank/DDBJ whole genome shotgun (WGS) entry which is preliminary data.</text>
</comment>
<dbReference type="EMBL" id="JACHIO010000009">
    <property type="protein sequence ID" value="MBB5064197.1"/>
    <property type="molecule type" value="Genomic_DNA"/>
</dbReference>
<dbReference type="AlphaFoldDB" id="A0A7W7ZR34"/>
<dbReference type="Proteomes" id="UP000584867">
    <property type="component" value="Unassembled WGS sequence"/>
</dbReference>
<accession>A0A7W7ZR34</accession>
<gene>
    <name evidence="1" type="ORF">HDF15_002548</name>
</gene>
<name>A0A7W7ZR34_9BACT</name>
<sequence>MSSATPDNPISSIGSDLPVPFEEIEVLIDFIPAPSMGPQPGGGPPMALGAGVFINRLPAVPMPEYVTCKVGVIGLPPAGAGGFGGVVAGLAQGAGGAS</sequence>
<organism evidence="1 2">
    <name type="scientific">Granulicella mallensis</name>
    <dbReference type="NCBI Taxonomy" id="940614"/>
    <lineage>
        <taxon>Bacteria</taxon>
        <taxon>Pseudomonadati</taxon>
        <taxon>Acidobacteriota</taxon>
        <taxon>Terriglobia</taxon>
        <taxon>Terriglobales</taxon>
        <taxon>Acidobacteriaceae</taxon>
        <taxon>Granulicella</taxon>
    </lineage>
</organism>
<evidence type="ECO:0000313" key="1">
    <source>
        <dbReference type="EMBL" id="MBB5064197.1"/>
    </source>
</evidence>
<dbReference type="RefSeq" id="WP_184255895.1">
    <property type="nucleotide sequence ID" value="NZ_JACHIO010000009.1"/>
</dbReference>
<reference evidence="1 2" key="1">
    <citation type="submission" date="2020-08" db="EMBL/GenBank/DDBJ databases">
        <title>Genomic Encyclopedia of Type Strains, Phase IV (KMG-V): Genome sequencing to study the core and pangenomes of soil and plant-associated prokaryotes.</title>
        <authorList>
            <person name="Whitman W."/>
        </authorList>
    </citation>
    <scope>NUCLEOTIDE SEQUENCE [LARGE SCALE GENOMIC DNA]</scope>
    <source>
        <strain evidence="1 2">X5P3</strain>
    </source>
</reference>